<reference evidence="5 6" key="1">
    <citation type="submission" date="2020-11" db="EMBL/GenBank/DDBJ databases">
        <title>Draft genome sequencing of a Lachnospiraceae strain isolated from anoxic soil subjected to BSD treatment.</title>
        <authorList>
            <person name="Uek A."/>
            <person name="Tonouchi A."/>
        </authorList>
    </citation>
    <scope>NUCLEOTIDE SEQUENCE [LARGE SCALE GENOMIC DNA]</scope>
    <source>
        <strain evidence="5 6">TB5</strain>
    </source>
</reference>
<dbReference type="RefSeq" id="WP_271714533.1">
    <property type="nucleotide sequence ID" value="NZ_AP024169.1"/>
</dbReference>
<gene>
    <name evidence="5" type="ORF">bsdtb5_05430</name>
</gene>
<dbReference type="Pfam" id="PF12802">
    <property type="entry name" value="MarR_2"/>
    <property type="match status" value="1"/>
</dbReference>
<dbReference type="SUPFAM" id="SSF46785">
    <property type="entry name" value="Winged helix' DNA-binding domain"/>
    <property type="match status" value="1"/>
</dbReference>
<evidence type="ECO:0000313" key="5">
    <source>
        <dbReference type="EMBL" id="BCN29248.1"/>
    </source>
</evidence>
<dbReference type="KEGG" id="ahb:bsdtb5_05430"/>
<evidence type="ECO:0000259" key="4">
    <source>
        <dbReference type="PROSITE" id="PS50995"/>
    </source>
</evidence>
<accession>A0A7R7EI87</accession>
<keyword evidence="2" id="KW-0238">DNA-binding</keyword>
<dbReference type="Proteomes" id="UP000595897">
    <property type="component" value="Chromosome"/>
</dbReference>
<feature type="domain" description="HTH marR-type" evidence="4">
    <location>
        <begin position="1"/>
        <end position="136"/>
    </location>
</feature>
<dbReference type="PANTHER" id="PTHR42756:SF1">
    <property type="entry name" value="TRANSCRIPTIONAL REPRESSOR OF EMRAB OPERON"/>
    <property type="match status" value="1"/>
</dbReference>
<dbReference type="InterPro" id="IPR036388">
    <property type="entry name" value="WH-like_DNA-bd_sf"/>
</dbReference>
<dbReference type="InterPro" id="IPR036390">
    <property type="entry name" value="WH_DNA-bd_sf"/>
</dbReference>
<keyword evidence="3" id="KW-0804">Transcription</keyword>
<organism evidence="5 6">
    <name type="scientific">Anaeromicropila herbilytica</name>
    <dbReference type="NCBI Taxonomy" id="2785025"/>
    <lineage>
        <taxon>Bacteria</taxon>
        <taxon>Bacillati</taxon>
        <taxon>Bacillota</taxon>
        <taxon>Clostridia</taxon>
        <taxon>Lachnospirales</taxon>
        <taxon>Lachnospiraceae</taxon>
        <taxon>Anaeromicropila</taxon>
    </lineage>
</organism>
<dbReference type="PROSITE" id="PS50995">
    <property type="entry name" value="HTH_MARR_2"/>
    <property type="match status" value="1"/>
</dbReference>
<dbReference type="AlphaFoldDB" id="A0A7R7EI87"/>
<dbReference type="InterPro" id="IPR023187">
    <property type="entry name" value="Tscrpt_reg_MarR-type_CS"/>
</dbReference>
<name>A0A7R7EI87_9FIRM</name>
<sequence>MIKNLRELFTREERARKQMVGPVLIANGLTPGQGQAKILNNLFEEEGLTQKELSLRCHIDTTTMSRNIDKLENLGLLSRRMNPESRRAVSIYLTEMGKDKARIIHEMFTRFEAILKKDISAEELEIFERVLMKMCDNLEEEIPKENQF</sequence>
<evidence type="ECO:0000256" key="3">
    <source>
        <dbReference type="ARBA" id="ARBA00023163"/>
    </source>
</evidence>
<dbReference type="PROSITE" id="PS01117">
    <property type="entry name" value="HTH_MARR_1"/>
    <property type="match status" value="1"/>
</dbReference>
<dbReference type="PANTHER" id="PTHR42756">
    <property type="entry name" value="TRANSCRIPTIONAL REGULATOR, MARR"/>
    <property type="match status" value="1"/>
</dbReference>
<evidence type="ECO:0000256" key="1">
    <source>
        <dbReference type="ARBA" id="ARBA00023015"/>
    </source>
</evidence>
<keyword evidence="6" id="KW-1185">Reference proteome</keyword>
<dbReference type="GO" id="GO:0003700">
    <property type="term" value="F:DNA-binding transcription factor activity"/>
    <property type="evidence" value="ECO:0007669"/>
    <property type="project" value="InterPro"/>
</dbReference>
<dbReference type="EMBL" id="AP024169">
    <property type="protein sequence ID" value="BCN29248.1"/>
    <property type="molecule type" value="Genomic_DNA"/>
</dbReference>
<keyword evidence="1" id="KW-0805">Transcription regulation</keyword>
<evidence type="ECO:0000256" key="2">
    <source>
        <dbReference type="ARBA" id="ARBA00023125"/>
    </source>
</evidence>
<dbReference type="PRINTS" id="PR00598">
    <property type="entry name" value="HTHMARR"/>
</dbReference>
<protein>
    <recommendedName>
        <fullName evidence="4">HTH marR-type domain-containing protein</fullName>
    </recommendedName>
</protein>
<proteinExistence type="predicted"/>
<dbReference type="Gene3D" id="1.10.10.10">
    <property type="entry name" value="Winged helix-like DNA-binding domain superfamily/Winged helix DNA-binding domain"/>
    <property type="match status" value="1"/>
</dbReference>
<evidence type="ECO:0000313" key="6">
    <source>
        <dbReference type="Proteomes" id="UP000595897"/>
    </source>
</evidence>
<dbReference type="SMART" id="SM00347">
    <property type="entry name" value="HTH_MARR"/>
    <property type="match status" value="1"/>
</dbReference>
<dbReference type="GO" id="GO:0003677">
    <property type="term" value="F:DNA binding"/>
    <property type="evidence" value="ECO:0007669"/>
    <property type="project" value="UniProtKB-KW"/>
</dbReference>
<dbReference type="InterPro" id="IPR000835">
    <property type="entry name" value="HTH_MarR-typ"/>
</dbReference>